<dbReference type="EMBL" id="FUGE01000102">
    <property type="protein sequence ID" value="SJM69995.1"/>
    <property type="molecule type" value="Genomic_DNA"/>
</dbReference>
<organism evidence="3 4">
    <name type="scientific">Psychrobacter piechaudii</name>
    <dbReference type="NCBI Taxonomy" id="1945521"/>
    <lineage>
        <taxon>Bacteria</taxon>
        <taxon>Pseudomonadati</taxon>
        <taxon>Pseudomonadota</taxon>
        <taxon>Gammaproteobacteria</taxon>
        <taxon>Moraxellales</taxon>
        <taxon>Moraxellaceae</taxon>
        <taxon>Psychrobacter</taxon>
    </lineage>
</organism>
<dbReference type="STRING" id="1945521.A1232T_00878"/>
<reference evidence="3 4" key="1">
    <citation type="submission" date="2017-02" db="EMBL/GenBank/DDBJ databases">
        <authorList>
            <person name="Peterson S.W."/>
        </authorList>
    </citation>
    <scope>NUCLEOTIDE SEQUENCE [LARGE SCALE GENOMIC DNA]</scope>
    <source>
        <strain evidence="3">Psychrobacter_piechaudii</strain>
    </source>
</reference>
<proteinExistence type="predicted"/>
<accession>A0A1R4GPH5</accession>
<dbReference type="Pfam" id="PF12697">
    <property type="entry name" value="Abhydrolase_6"/>
    <property type="match status" value="1"/>
</dbReference>
<feature type="region of interest" description="Disordered" evidence="1">
    <location>
        <begin position="152"/>
        <end position="182"/>
    </location>
</feature>
<dbReference type="PANTHER" id="PTHR43194">
    <property type="entry name" value="HYDROLASE ALPHA/BETA FOLD FAMILY"/>
    <property type="match status" value="1"/>
</dbReference>
<protein>
    <submittedName>
        <fullName evidence="3">Short chain dehydrogenase</fullName>
    </submittedName>
</protein>
<evidence type="ECO:0000313" key="4">
    <source>
        <dbReference type="Proteomes" id="UP000188357"/>
    </source>
</evidence>
<evidence type="ECO:0000256" key="1">
    <source>
        <dbReference type="SAM" id="MobiDB-lite"/>
    </source>
</evidence>
<name>A0A1R4GPH5_9GAMM</name>
<gene>
    <name evidence="3" type="ORF">A1232T_00878</name>
</gene>
<dbReference type="Proteomes" id="UP000188357">
    <property type="component" value="Unassembled WGS sequence"/>
</dbReference>
<dbReference type="SUPFAM" id="SSF53474">
    <property type="entry name" value="alpha/beta-Hydrolases"/>
    <property type="match status" value="1"/>
</dbReference>
<feature type="domain" description="AB hydrolase-1" evidence="2">
    <location>
        <begin position="58"/>
        <end position="365"/>
    </location>
</feature>
<dbReference type="AlphaFoldDB" id="A0A1R4GPH5"/>
<dbReference type="InterPro" id="IPR029058">
    <property type="entry name" value="AB_hydrolase_fold"/>
</dbReference>
<keyword evidence="4" id="KW-1185">Reference proteome</keyword>
<dbReference type="OrthoDB" id="9780744at2"/>
<dbReference type="RefSeq" id="WP_077450686.1">
    <property type="nucleotide sequence ID" value="NZ_FUGE01000102.1"/>
</dbReference>
<dbReference type="InterPro" id="IPR050228">
    <property type="entry name" value="Carboxylesterase_BioH"/>
</dbReference>
<dbReference type="PANTHER" id="PTHR43194:SF2">
    <property type="entry name" value="PEROXISOMAL MEMBRANE PROTEIN LPX1"/>
    <property type="match status" value="1"/>
</dbReference>
<dbReference type="Gene3D" id="3.40.50.1820">
    <property type="entry name" value="alpha/beta hydrolase"/>
    <property type="match status" value="2"/>
</dbReference>
<feature type="compositionally biased region" description="Low complexity" evidence="1">
    <location>
        <begin position="155"/>
        <end position="180"/>
    </location>
</feature>
<dbReference type="InterPro" id="IPR000073">
    <property type="entry name" value="AB_hydrolase_1"/>
</dbReference>
<evidence type="ECO:0000259" key="2">
    <source>
        <dbReference type="Pfam" id="PF12697"/>
    </source>
</evidence>
<sequence length="374" mass="41946">MRPTVKSFKPLLSNTLTATKDKTSTLLQPYTPRLQQLVSCDGVSLPITVVGHPEAEPVVLLHAFGMDARQFLPFVLPLLGQYCFYLPHFRGFGLAANTPSSEFNFIEQYADDLEVILTHICAEHQVESVDVAAISMGALVVWAHFNRYAHSEPQSTTTTSNNRNSTTSANNQSSTTNSSKNHSKITRYLNIDQSPIVHNQPDWQGGVFGEEQAQIFEQFSEVLQATLPYFQQQNITDFSHLPFAVKRQITQVETAFSLMSAGRLPSQLFIKSSSYLPDYKLAVYQHPTWQQKLKGLNAYLELPYDYREALTHTQTPVTMLIGAQSQLYDPTWQRQVADILPNADVIEIAESGHAIPLDAPIQFAQVLKRFLQAS</sequence>
<evidence type="ECO:0000313" key="3">
    <source>
        <dbReference type="EMBL" id="SJM69995.1"/>
    </source>
</evidence>